<dbReference type="SUPFAM" id="SSF56281">
    <property type="entry name" value="Metallo-hydrolase/oxidoreductase"/>
    <property type="match status" value="1"/>
</dbReference>
<dbReference type="RefSeq" id="WP_386667919.1">
    <property type="nucleotide sequence ID" value="NZ_JBHLTG010000002.1"/>
</dbReference>
<evidence type="ECO:0000313" key="8">
    <source>
        <dbReference type="EMBL" id="MFC0678241.1"/>
    </source>
</evidence>
<keyword evidence="2" id="KW-1003">Cell membrane</keyword>
<dbReference type="InterPro" id="IPR004477">
    <property type="entry name" value="ComEC_N"/>
</dbReference>
<feature type="transmembrane region" description="Helical" evidence="6">
    <location>
        <begin position="394"/>
        <end position="418"/>
    </location>
</feature>
<keyword evidence="3 6" id="KW-0812">Transmembrane</keyword>
<evidence type="ECO:0000256" key="6">
    <source>
        <dbReference type="SAM" id="Phobius"/>
    </source>
</evidence>
<sequence>MTHSVATVARPFGRLDLRLAVPAAVAWLTAVLLVGAPASAAWVAVPAWLCAGLAAFRRAAALTVCLGAVGLLAVAVAAHEARRSPADLVALVEEGAVVEAMVRLDEQPGSARSAAGTMIELAVDDRAWTTGVPVRLVGALPAAAPGAELAVVADVARADPGEGAAFVLFARADIRVRTGPPAGLELAADLREDFRTAATRLGGDGGALLPGLAIGDTSAVDSGLEDAMRSASLTHLTAVSGANCAVVVGLVLMAGGMLRLPRSARVAAALAALGAFVVLVTPEPSVVRAAVMGGIVLTSLAGGRPFRGVPVLAAAALALLVADPWLSRDFGFLLSVLATGALLLLAGPLAAVLGRWMPQPLAALLSVPLSAQLVCTPVVVLLDPSLPLYGVPANLLAGIAAPVATIVGLAGCILLPLVQPVGAALTQLAWIPASWIAGVARVTADTPGARVDWLPGWPGLLVLSTATALTLFAVLARPGRARRVAAALSALLVAGAAGAALGGPLVAAAGRPANWLYALCDVGQGDALVVRSAGKVAVVDTGRDAKSMADCLRTLGVGSVDLLVLTHFDLDHVGGAGALSGRVGRLLIGPTAAAEDERLVAGFREAGAEVVQVSLGRTGVFGRTRWRVLWPPVRSPFEPGNESSVVLELIPLGDCADGCVSAVLLGDLGEAAQDAMARAGPVPEVELVKVSHHGSADQSAALYRRLSAELGLVGVGENRYGHPTARVLGILGGVGTEVFRSDRHGLVLVAENRDGVLEVWTERGGR</sequence>
<feature type="transmembrane region" description="Helical" evidence="6">
    <location>
        <begin position="309"/>
        <end position="326"/>
    </location>
</feature>
<dbReference type="PANTHER" id="PTHR30619">
    <property type="entry name" value="DNA INTERNALIZATION/COMPETENCE PROTEIN COMEC/REC2"/>
    <property type="match status" value="1"/>
</dbReference>
<feature type="domain" description="Metallo-beta-lactamase" evidence="7">
    <location>
        <begin position="524"/>
        <end position="692"/>
    </location>
</feature>
<reference evidence="8 9" key="1">
    <citation type="submission" date="2024-09" db="EMBL/GenBank/DDBJ databases">
        <authorList>
            <person name="Sun Q."/>
            <person name="Mori K."/>
        </authorList>
    </citation>
    <scope>NUCLEOTIDE SEQUENCE [LARGE SCALE GENOMIC DNA]</scope>
    <source>
        <strain evidence="8 9">KCTC 23076</strain>
    </source>
</reference>
<feature type="transmembrane region" description="Helical" evidence="6">
    <location>
        <begin position="488"/>
        <end position="510"/>
    </location>
</feature>
<dbReference type="CDD" id="cd07731">
    <property type="entry name" value="ComA-like_MBL-fold"/>
    <property type="match status" value="1"/>
</dbReference>
<feature type="transmembrane region" description="Helical" evidence="6">
    <location>
        <begin position="264"/>
        <end position="280"/>
    </location>
</feature>
<dbReference type="SMART" id="SM00849">
    <property type="entry name" value="Lactamase_B"/>
    <property type="match status" value="1"/>
</dbReference>
<feature type="transmembrane region" description="Helical" evidence="6">
    <location>
        <begin position="59"/>
        <end position="78"/>
    </location>
</feature>
<feature type="transmembrane region" description="Helical" evidence="6">
    <location>
        <begin position="456"/>
        <end position="476"/>
    </location>
</feature>
<feature type="transmembrane region" description="Helical" evidence="6">
    <location>
        <begin position="332"/>
        <end position="354"/>
    </location>
</feature>
<dbReference type="InterPro" id="IPR001279">
    <property type="entry name" value="Metallo-B-lactamas"/>
</dbReference>
<dbReference type="Pfam" id="PF00753">
    <property type="entry name" value="Lactamase_B"/>
    <property type="match status" value="1"/>
</dbReference>
<dbReference type="InterPro" id="IPR036866">
    <property type="entry name" value="RibonucZ/Hydroxyglut_hydro"/>
</dbReference>
<evidence type="ECO:0000259" key="7">
    <source>
        <dbReference type="SMART" id="SM00849"/>
    </source>
</evidence>
<evidence type="ECO:0000313" key="9">
    <source>
        <dbReference type="Proteomes" id="UP001589896"/>
    </source>
</evidence>
<feature type="transmembrane region" description="Helical" evidence="6">
    <location>
        <begin position="425"/>
        <end position="444"/>
    </location>
</feature>
<keyword evidence="5 6" id="KW-0472">Membrane</keyword>
<dbReference type="NCBIfam" id="TIGR00360">
    <property type="entry name" value="ComEC_N-term"/>
    <property type="match status" value="1"/>
</dbReference>
<accession>A0ABV6RN62</accession>
<feature type="transmembrane region" description="Helical" evidence="6">
    <location>
        <begin position="361"/>
        <end position="382"/>
    </location>
</feature>
<evidence type="ECO:0000256" key="4">
    <source>
        <dbReference type="ARBA" id="ARBA00022989"/>
    </source>
</evidence>
<dbReference type="Gene3D" id="3.60.15.10">
    <property type="entry name" value="Ribonuclease Z/Hydroxyacylglutathione hydrolase-like"/>
    <property type="match status" value="1"/>
</dbReference>
<proteinExistence type="predicted"/>
<feature type="transmembrane region" description="Helical" evidence="6">
    <location>
        <begin position="20"/>
        <end position="47"/>
    </location>
</feature>
<keyword evidence="4 6" id="KW-1133">Transmembrane helix</keyword>
<dbReference type="Pfam" id="PF03772">
    <property type="entry name" value="Competence"/>
    <property type="match status" value="1"/>
</dbReference>
<organism evidence="8 9">
    <name type="scientific">Lysobacter korlensis</name>
    <dbReference type="NCBI Taxonomy" id="553636"/>
    <lineage>
        <taxon>Bacteria</taxon>
        <taxon>Pseudomonadati</taxon>
        <taxon>Pseudomonadota</taxon>
        <taxon>Gammaproteobacteria</taxon>
        <taxon>Lysobacterales</taxon>
        <taxon>Lysobacteraceae</taxon>
        <taxon>Lysobacter</taxon>
    </lineage>
</organism>
<evidence type="ECO:0000256" key="3">
    <source>
        <dbReference type="ARBA" id="ARBA00022692"/>
    </source>
</evidence>
<name>A0ABV6RN62_9GAMM</name>
<evidence type="ECO:0000256" key="2">
    <source>
        <dbReference type="ARBA" id="ARBA00022475"/>
    </source>
</evidence>
<comment type="subcellular location">
    <subcellularLocation>
        <location evidence="1">Cell membrane</location>
        <topology evidence="1">Multi-pass membrane protein</topology>
    </subcellularLocation>
</comment>
<dbReference type="InterPro" id="IPR035681">
    <property type="entry name" value="ComA-like_MBL"/>
</dbReference>
<dbReference type="EMBL" id="JBHLTG010000002">
    <property type="protein sequence ID" value="MFC0678241.1"/>
    <property type="molecule type" value="Genomic_DNA"/>
</dbReference>
<feature type="transmembrane region" description="Helical" evidence="6">
    <location>
        <begin position="233"/>
        <end position="252"/>
    </location>
</feature>
<comment type="caution">
    <text evidence="8">The sequence shown here is derived from an EMBL/GenBank/DDBJ whole genome shotgun (WGS) entry which is preliminary data.</text>
</comment>
<evidence type="ECO:0000256" key="1">
    <source>
        <dbReference type="ARBA" id="ARBA00004651"/>
    </source>
</evidence>
<protein>
    <submittedName>
        <fullName evidence="8">ComEC/Rec2 family competence protein</fullName>
    </submittedName>
</protein>
<dbReference type="InterPro" id="IPR052159">
    <property type="entry name" value="Competence_DNA_uptake"/>
</dbReference>
<dbReference type="PANTHER" id="PTHR30619:SF1">
    <property type="entry name" value="RECOMBINATION PROTEIN 2"/>
    <property type="match status" value="1"/>
</dbReference>
<evidence type="ECO:0000256" key="5">
    <source>
        <dbReference type="ARBA" id="ARBA00023136"/>
    </source>
</evidence>
<gene>
    <name evidence="8" type="ORF">ACFFGH_10360</name>
</gene>
<dbReference type="Proteomes" id="UP001589896">
    <property type="component" value="Unassembled WGS sequence"/>
</dbReference>
<keyword evidence="9" id="KW-1185">Reference proteome</keyword>